<dbReference type="PIRSF" id="PIRSF000429">
    <property type="entry name" value="Ac-CoA_Ac_transf"/>
    <property type="match status" value="1"/>
</dbReference>
<dbReference type="EMBL" id="BAAAYG010000010">
    <property type="protein sequence ID" value="GAA3286896.1"/>
    <property type="molecule type" value="Genomic_DNA"/>
</dbReference>
<dbReference type="Proteomes" id="UP001501736">
    <property type="component" value="Unassembled WGS sequence"/>
</dbReference>
<evidence type="ECO:0000256" key="3">
    <source>
        <dbReference type="ARBA" id="ARBA00022679"/>
    </source>
</evidence>
<evidence type="ECO:0000256" key="2">
    <source>
        <dbReference type="ARBA" id="ARBA00012705"/>
    </source>
</evidence>
<keyword evidence="4 6" id="KW-0012">Acyltransferase</keyword>
<dbReference type="InterPro" id="IPR020616">
    <property type="entry name" value="Thiolase_N"/>
</dbReference>
<keyword evidence="11" id="KW-1185">Reference proteome</keyword>
<feature type="compositionally biased region" description="Basic and acidic residues" evidence="7">
    <location>
        <begin position="174"/>
        <end position="196"/>
    </location>
</feature>
<protein>
    <recommendedName>
        <fullName evidence="5">Probable acetyl-CoA acetyltransferase</fullName>
        <ecNumber evidence="2">2.3.1.9</ecNumber>
    </recommendedName>
</protein>
<dbReference type="PANTHER" id="PTHR18919:SF107">
    <property type="entry name" value="ACETYL-COA ACETYLTRANSFERASE, CYTOSOLIC"/>
    <property type="match status" value="1"/>
</dbReference>
<evidence type="ECO:0000256" key="1">
    <source>
        <dbReference type="ARBA" id="ARBA00010982"/>
    </source>
</evidence>
<dbReference type="InterPro" id="IPR002155">
    <property type="entry name" value="Thiolase"/>
</dbReference>
<evidence type="ECO:0000313" key="11">
    <source>
        <dbReference type="Proteomes" id="UP001501736"/>
    </source>
</evidence>
<name>A0ABP6RHL2_9MICC</name>
<sequence>MIVAAARTPITARGRALASMTAHELAGVALAEVARRAGARPEQVVLGSSLGDGGNLGRRAALVAGFGVGCPGWTVDAQCGSSLVALQQAAATVEQDGGVVAAGGAESVSGLPAERRAGGGVHQRPFTAAGFPDPDMTAAADDLAARRGIPRARQEAFARRSHALARRHAAGNRTARDRTAGDRTAGDRTAGDRTEDPAPVAPLGGIVDDGPRRLTPALTSRFRPVRAEPGASVTPATAARPADGAAALLLMPAARARALGLAGVRVRGRALIGADPALPGIAAAPAAAQVLAATGTRLEDLAAVEIVEAYAAQALACLDALGLGAGDPRVDADGGALALGHPWGASPAVAATHLVHRLATAPAGTRGLIACAIGGGMGAALLVEAVDGREGLCGVDMDS</sequence>
<dbReference type="PANTHER" id="PTHR18919">
    <property type="entry name" value="ACETYL-COA C-ACYLTRANSFERASE"/>
    <property type="match status" value="1"/>
</dbReference>
<evidence type="ECO:0000259" key="8">
    <source>
        <dbReference type="Pfam" id="PF00108"/>
    </source>
</evidence>
<proteinExistence type="inferred from homology"/>
<gene>
    <name evidence="10" type="ORF">GCM10020260_22440</name>
</gene>
<evidence type="ECO:0000259" key="9">
    <source>
        <dbReference type="Pfam" id="PF02803"/>
    </source>
</evidence>
<dbReference type="Gene3D" id="3.40.47.10">
    <property type="match status" value="1"/>
</dbReference>
<organism evidence="10 11">
    <name type="scientific">Nesterenkonia halobia</name>
    <dbReference type="NCBI Taxonomy" id="37922"/>
    <lineage>
        <taxon>Bacteria</taxon>
        <taxon>Bacillati</taxon>
        <taxon>Actinomycetota</taxon>
        <taxon>Actinomycetes</taxon>
        <taxon>Micrococcales</taxon>
        <taxon>Micrococcaceae</taxon>
        <taxon>Nesterenkonia</taxon>
    </lineage>
</organism>
<feature type="region of interest" description="Disordered" evidence="7">
    <location>
        <begin position="154"/>
        <end position="212"/>
    </location>
</feature>
<feature type="domain" description="Thiolase C-terminal" evidence="9">
    <location>
        <begin position="265"/>
        <end position="384"/>
    </location>
</feature>
<dbReference type="EC" id="2.3.1.9" evidence="2"/>
<feature type="compositionally biased region" description="Basic residues" evidence="7">
    <location>
        <begin position="159"/>
        <end position="170"/>
    </location>
</feature>
<dbReference type="SUPFAM" id="SSF53901">
    <property type="entry name" value="Thiolase-like"/>
    <property type="match status" value="1"/>
</dbReference>
<evidence type="ECO:0000256" key="6">
    <source>
        <dbReference type="RuleBase" id="RU003557"/>
    </source>
</evidence>
<evidence type="ECO:0000256" key="7">
    <source>
        <dbReference type="SAM" id="MobiDB-lite"/>
    </source>
</evidence>
<comment type="similarity">
    <text evidence="1 6">Belongs to the thiolase-like superfamily. Thiolase family.</text>
</comment>
<evidence type="ECO:0000256" key="5">
    <source>
        <dbReference type="ARBA" id="ARBA00040529"/>
    </source>
</evidence>
<comment type="caution">
    <text evidence="10">The sequence shown here is derived from an EMBL/GenBank/DDBJ whole genome shotgun (WGS) entry which is preliminary data.</text>
</comment>
<dbReference type="Pfam" id="PF02803">
    <property type="entry name" value="Thiolase_C"/>
    <property type="match status" value="1"/>
</dbReference>
<reference evidence="11" key="1">
    <citation type="journal article" date="2019" name="Int. J. Syst. Evol. Microbiol.">
        <title>The Global Catalogue of Microorganisms (GCM) 10K type strain sequencing project: providing services to taxonomists for standard genome sequencing and annotation.</title>
        <authorList>
            <consortium name="The Broad Institute Genomics Platform"/>
            <consortium name="The Broad Institute Genome Sequencing Center for Infectious Disease"/>
            <person name="Wu L."/>
            <person name="Ma J."/>
        </authorList>
    </citation>
    <scope>NUCLEOTIDE SEQUENCE [LARGE SCALE GENOMIC DNA]</scope>
    <source>
        <strain evidence="11">JCM 11483</strain>
    </source>
</reference>
<feature type="domain" description="Thiolase N-terminal" evidence="8">
    <location>
        <begin position="1"/>
        <end position="167"/>
    </location>
</feature>
<evidence type="ECO:0000313" key="10">
    <source>
        <dbReference type="EMBL" id="GAA3286896.1"/>
    </source>
</evidence>
<keyword evidence="3 6" id="KW-0808">Transferase</keyword>
<accession>A0ABP6RHL2</accession>
<dbReference type="Pfam" id="PF00108">
    <property type="entry name" value="Thiolase_N"/>
    <property type="match status" value="1"/>
</dbReference>
<dbReference type="InterPro" id="IPR020617">
    <property type="entry name" value="Thiolase_C"/>
</dbReference>
<dbReference type="InterPro" id="IPR016039">
    <property type="entry name" value="Thiolase-like"/>
</dbReference>
<evidence type="ECO:0000256" key="4">
    <source>
        <dbReference type="ARBA" id="ARBA00023315"/>
    </source>
</evidence>